<dbReference type="RefSeq" id="WP_120106091.1">
    <property type="nucleotide sequence ID" value="NZ_RAHJ01000003.1"/>
</dbReference>
<dbReference type="GO" id="GO:0004852">
    <property type="term" value="F:uroporphyrinogen-III synthase activity"/>
    <property type="evidence" value="ECO:0007669"/>
    <property type="project" value="InterPro"/>
</dbReference>
<gene>
    <name evidence="2" type="ORF">D6858_00665</name>
</gene>
<dbReference type="AlphaFoldDB" id="A0A419R5M7"/>
<dbReference type="Gene3D" id="3.40.50.10090">
    <property type="match status" value="2"/>
</dbReference>
<feature type="domain" description="Tetrapyrrole biosynthesis uroporphyrinogen III synthase" evidence="1">
    <location>
        <begin position="17"/>
        <end position="216"/>
    </location>
</feature>
<evidence type="ECO:0000313" key="2">
    <source>
        <dbReference type="EMBL" id="RJX71185.1"/>
    </source>
</evidence>
<keyword evidence="3" id="KW-1185">Reference proteome</keyword>
<evidence type="ECO:0000259" key="1">
    <source>
        <dbReference type="Pfam" id="PF02602"/>
    </source>
</evidence>
<dbReference type="GO" id="GO:0033014">
    <property type="term" value="P:tetrapyrrole biosynthetic process"/>
    <property type="evidence" value="ECO:0007669"/>
    <property type="project" value="InterPro"/>
</dbReference>
<proteinExistence type="predicted"/>
<dbReference type="CDD" id="cd06578">
    <property type="entry name" value="HemD"/>
    <property type="match status" value="1"/>
</dbReference>
<dbReference type="OrthoDB" id="7424801at2"/>
<dbReference type="InterPro" id="IPR003754">
    <property type="entry name" value="4pyrrol_synth_uPrphyn_synth"/>
</dbReference>
<dbReference type="Proteomes" id="UP000284322">
    <property type="component" value="Unassembled WGS sequence"/>
</dbReference>
<reference evidence="2 3" key="1">
    <citation type="submission" date="2018-09" db="EMBL/GenBank/DDBJ databases">
        <title>Altererythrobacter sp.Ery1 and Ery12, the genome sequencing of novel strains in genus Alterythrobacter.</title>
        <authorList>
            <person name="Cheng H."/>
            <person name="Wu Y.-H."/>
            <person name="Fang C."/>
            <person name="Xu X.-W."/>
        </authorList>
    </citation>
    <scope>NUCLEOTIDE SEQUENCE [LARGE SCALE GENOMIC DNA]</scope>
    <source>
        <strain evidence="2 3">Ery12</strain>
    </source>
</reference>
<protein>
    <submittedName>
        <fullName evidence="2">Uroporphyrinogen-III synthase</fullName>
    </submittedName>
</protein>
<dbReference type="EMBL" id="RAHJ01000003">
    <property type="protein sequence ID" value="RJX71185.1"/>
    <property type="molecule type" value="Genomic_DNA"/>
</dbReference>
<name>A0A419R5M7_9SPHN</name>
<comment type="caution">
    <text evidence="2">The sequence shown here is derived from an EMBL/GenBank/DDBJ whole genome shotgun (WGS) entry which is preliminary data.</text>
</comment>
<organism evidence="2 3">
    <name type="scientific">Tsuneonella suprasediminis</name>
    <dbReference type="NCBI Taxonomy" id="2306996"/>
    <lineage>
        <taxon>Bacteria</taxon>
        <taxon>Pseudomonadati</taxon>
        <taxon>Pseudomonadota</taxon>
        <taxon>Alphaproteobacteria</taxon>
        <taxon>Sphingomonadales</taxon>
        <taxon>Erythrobacteraceae</taxon>
        <taxon>Tsuneonella</taxon>
    </lineage>
</organism>
<dbReference type="SUPFAM" id="SSF69618">
    <property type="entry name" value="HemD-like"/>
    <property type="match status" value="1"/>
</dbReference>
<evidence type="ECO:0000313" key="3">
    <source>
        <dbReference type="Proteomes" id="UP000284322"/>
    </source>
</evidence>
<accession>A0A419R5M7</accession>
<dbReference type="InterPro" id="IPR036108">
    <property type="entry name" value="4pyrrol_syn_uPrphyn_synt_sf"/>
</dbReference>
<sequence>MPRPAIVLRPEPGLAETLARLRERGIEGVGAPLFTIEPVAWAAPDPAQFDAILVGSANVFRHGGEGLKRLAGLPVHAVGPRTAQAARDAGFTVADIAGGELQPLVSRMAAPQRLLRLAGEKRVALSPPVGVEVAERVVYRAVPLPLAGAVAARLAGGAVVLLHSGEAARYFAEECKRLAIDRSRLSLAALAPRIAAAAGDGWQSVEWAEQPAELALLALSVQMCR</sequence>
<dbReference type="Pfam" id="PF02602">
    <property type="entry name" value="HEM4"/>
    <property type="match status" value="1"/>
</dbReference>